<dbReference type="InterPro" id="IPR011990">
    <property type="entry name" value="TPR-like_helical_dom_sf"/>
</dbReference>
<dbReference type="InterPro" id="IPR019734">
    <property type="entry name" value="TPR_rpt"/>
</dbReference>
<keyword evidence="4" id="KW-0813">Transport</keyword>
<keyword evidence="8" id="KW-0333">Golgi apparatus</keyword>
<keyword evidence="6" id="KW-0931">ER-Golgi transport</keyword>
<dbReference type="PANTHER" id="PTHR10805:SF0">
    <property type="entry name" value="COATOMER SUBUNIT EPSILON"/>
    <property type="match status" value="1"/>
</dbReference>
<keyword evidence="12" id="KW-1185">Reference proteome</keyword>
<dbReference type="SMART" id="SM00028">
    <property type="entry name" value="TPR"/>
    <property type="match status" value="2"/>
</dbReference>
<dbReference type="InterPro" id="IPR006822">
    <property type="entry name" value="Coatomer_esu"/>
</dbReference>
<evidence type="ECO:0000256" key="3">
    <source>
        <dbReference type="ARBA" id="ARBA00008827"/>
    </source>
</evidence>
<proteinExistence type="inferred from homology"/>
<dbReference type="Gene3D" id="1.25.40.10">
    <property type="entry name" value="Tetratricopeptide repeat domain"/>
    <property type="match status" value="1"/>
</dbReference>
<name>A0ABQ9YFH6_9EUKA</name>
<evidence type="ECO:0000256" key="2">
    <source>
        <dbReference type="ARBA" id="ARBA00004347"/>
    </source>
</evidence>
<evidence type="ECO:0000256" key="7">
    <source>
        <dbReference type="ARBA" id="ARBA00022927"/>
    </source>
</evidence>
<evidence type="ECO:0000256" key="10">
    <source>
        <dbReference type="ARBA" id="ARBA00023329"/>
    </source>
</evidence>
<evidence type="ECO:0000256" key="1">
    <source>
        <dbReference type="ARBA" id="ARBA00004255"/>
    </source>
</evidence>
<keyword evidence="9" id="KW-0472">Membrane</keyword>
<evidence type="ECO:0000256" key="6">
    <source>
        <dbReference type="ARBA" id="ARBA00022892"/>
    </source>
</evidence>
<gene>
    <name evidence="11" type="ORF">BLNAU_2350</name>
</gene>
<dbReference type="SUPFAM" id="SSF48452">
    <property type="entry name" value="TPR-like"/>
    <property type="match status" value="1"/>
</dbReference>
<protein>
    <submittedName>
        <fullName evidence="11">Coatomer subunit epsilon (CopE)</fullName>
    </submittedName>
</protein>
<comment type="similarity">
    <text evidence="3">Belongs to the COPE family.</text>
</comment>
<keyword evidence="7" id="KW-0653">Protein transport</keyword>
<comment type="caution">
    <text evidence="11">The sequence shown here is derived from an EMBL/GenBank/DDBJ whole genome shotgun (WGS) entry which is preliminary data.</text>
</comment>
<reference evidence="11 12" key="1">
    <citation type="journal article" date="2022" name="bioRxiv">
        <title>Genomics of Preaxostyla Flagellates Illuminates Evolutionary Transitions and the Path Towards Mitochondrial Loss.</title>
        <authorList>
            <person name="Novak L.V.F."/>
            <person name="Treitli S.C."/>
            <person name="Pyrih J."/>
            <person name="Halakuc P."/>
            <person name="Pipaliya S.V."/>
            <person name="Vacek V."/>
            <person name="Brzon O."/>
            <person name="Soukal P."/>
            <person name="Eme L."/>
            <person name="Dacks J.B."/>
            <person name="Karnkowska A."/>
            <person name="Elias M."/>
            <person name="Hampl V."/>
        </authorList>
    </citation>
    <scope>NUCLEOTIDE SEQUENCE [LARGE SCALE GENOMIC DNA]</scope>
    <source>
        <strain evidence="11">NAU3</strain>
        <tissue evidence="11">Gut</tissue>
    </source>
</reference>
<organism evidence="11 12">
    <name type="scientific">Blattamonas nauphoetae</name>
    <dbReference type="NCBI Taxonomy" id="2049346"/>
    <lineage>
        <taxon>Eukaryota</taxon>
        <taxon>Metamonada</taxon>
        <taxon>Preaxostyla</taxon>
        <taxon>Oxymonadida</taxon>
        <taxon>Blattamonas</taxon>
    </lineage>
</organism>
<evidence type="ECO:0000256" key="8">
    <source>
        <dbReference type="ARBA" id="ARBA00023034"/>
    </source>
</evidence>
<dbReference type="Proteomes" id="UP001281761">
    <property type="component" value="Unassembled WGS sequence"/>
</dbReference>
<dbReference type="Pfam" id="PF04733">
    <property type="entry name" value="Coatomer_E"/>
    <property type="match status" value="1"/>
</dbReference>
<keyword evidence="5" id="KW-0963">Cytoplasm</keyword>
<accession>A0ABQ9YFH6</accession>
<evidence type="ECO:0000313" key="12">
    <source>
        <dbReference type="Proteomes" id="UP001281761"/>
    </source>
</evidence>
<evidence type="ECO:0000256" key="4">
    <source>
        <dbReference type="ARBA" id="ARBA00022448"/>
    </source>
</evidence>
<comment type="subcellular location">
    <subcellularLocation>
        <location evidence="2">Cytoplasmic vesicle</location>
        <location evidence="2">COPI-coated vesicle membrane</location>
        <topology evidence="2">Peripheral membrane protein</topology>
        <orientation evidence="2">Cytoplasmic side</orientation>
    </subcellularLocation>
    <subcellularLocation>
        <location evidence="1">Golgi apparatus membrane</location>
        <topology evidence="1">Peripheral membrane protein</topology>
        <orientation evidence="1">Cytoplasmic side</orientation>
    </subcellularLocation>
</comment>
<evidence type="ECO:0000313" key="11">
    <source>
        <dbReference type="EMBL" id="KAK2962518.1"/>
    </source>
</evidence>
<keyword evidence="10" id="KW-0968">Cytoplasmic vesicle</keyword>
<dbReference type="EMBL" id="JARBJD010000010">
    <property type="protein sequence ID" value="KAK2962518.1"/>
    <property type="molecule type" value="Genomic_DNA"/>
</dbReference>
<evidence type="ECO:0000256" key="5">
    <source>
        <dbReference type="ARBA" id="ARBA00022490"/>
    </source>
</evidence>
<dbReference type="PANTHER" id="PTHR10805">
    <property type="entry name" value="COATOMER SUBUNIT EPSILON"/>
    <property type="match status" value="1"/>
</dbReference>
<sequence>MSSSTLAQARSRFQVGDFQGTLDKIEASSIPPFTNEEIDSLRFRSLVLLNKSEQAIKELSNSDQSLPHLSALLAFSRSSSPETTLEQKQNILKELSVNETKPGWGDNLTFRTVQSLLCTQCNELTDSLKSLLLSNRDQLEILSLTVSTLISMNHPKKARTVLDDMQSINPEATLTQLSSALISFHSGNFQEALEIYEDLLSKHGKTPLLLSLQASALIQLGQFNKAETSLHESLEISPSDLPTLQTMIVCQVRKNTTESREKADELIAKVRADYPNSAFALEQAEFDRSLEQLRLNQ</sequence>
<evidence type="ECO:0000256" key="9">
    <source>
        <dbReference type="ARBA" id="ARBA00023136"/>
    </source>
</evidence>